<gene>
    <name evidence="1" type="ORF">ESB13_18550</name>
</gene>
<sequence>MAKHEHKSCPRCQKPFECKVGDIGNCQCNGLSFTEEERSFIENRYSDCLCRQCLLELKNKSTLFQEKFPR</sequence>
<dbReference type="OrthoDB" id="9800168at2"/>
<dbReference type="Pfam" id="PF14375">
    <property type="entry name" value="Cys_rich_CWC"/>
    <property type="match status" value="1"/>
</dbReference>
<organism evidence="1 2">
    <name type="scientific">Filimonas effusa</name>
    <dbReference type="NCBI Taxonomy" id="2508721"/>
    <lineage>
        <taxon>Bacteria</taxon>
        <taxon>Pseudomonadati</taxon>
        <taxon>Bacteroidota</taxon>
        <taxon>Chitinophagia</taxon>
        <taxon>Chitinophagales</taxon>
        <taxon>Chitinophagaceae</taxon>
        <taxon>Filimonas</taxon>
    </lineage>
</organism>
<dbReference type="EMBL" id="SDHZ01000003">
    <property type="protein sequence ID" value="RXK81793.1"/>
    <property type="molecule type" value="Genomic_DNA"/>
</dbReference>
<comment type="caution">
    <text evidence="1">The sequence shown here is derived from an EMBL/GenBank/DDBJ whole genome shotgun (WGS) entry which is preliminary data.</text>
</comment>
<accession>A0A4Q1D3N9</accession>
<dbReference type="Proteomes" id="UP000290545">
    <property type="component" value="Unassembled WGS sequence"/>
</dbReference>
<evidence type="ECO:0000313" key="2">
    <source>
        <dbReference type="Proteomes" id="UP000290545"/>
    </source>
</evidence>
<dbReference type="AlphaFoldDB" id="A0A4Q1D3N9"/>
<proteinExistence type="predicted"/>
<dbReference type="RefSeq" id="WP_129005190.1">
    <property type="nucleotide sequence ID" value="NZ_SDHZ01000003.1"/>
</dbReference>
<reference evidence="1 2" key="1">
    <citation type="submission" date="2019-01" db="EMBL/GenBank/DDBJ databases">
        <title>Filimonas sp. strain TTM-71.</title>
        <authorList>
            <person name="Chen W.-M."/>
        </authorList>
    </citation>
    <scope>NUCLEOTIDE SEQUENCE [LARGE SCALE GENOMIC DNA]</scope>
    <source>
        <strain evidence="1 2">TTM-71</strain>
    </source>
</reference>
<dbReference type="InterPro" id="IPR032720">
    <property type="entry name" value="Cys_rich_CWC"/>
</dbReference>
<evidence type="ECO:0000313" key="1">
    <source>
        <dbReference type="EMBL" id="RXK81793.1"/>
    </source>
</evidence>
<protein>
    <recommendedName>
        <fullName evidence="3">Cysteine-rich CWC family protein</fullName>
    </recommendedName>
</protein>
<name>A0A4Q1D3N9_9BACT</name>
<keyword evidence="2" id="KW-1185">Reference proteome</keyword>
<evidence type="ECO:0008006" key="3">
    <source>
        <dbReference type="Google" id="ProtNLM"/>
    </source>
</evidence>